<evidence type="ECO:0000313" key="2">
    <source>
        <dbReference type="EMBL" id="QJR81065.1"/>
    </source>
</evidence>
<accession>A0A6M4MEN1</accession>
<gene>
    <name evidence="2" type="ORF">CA267_009880</name>
</gene>
<dbReference type="AlphaFoldDB" id="A0A6M4MEN1"/>
<feature type="domain" description="Helix-turn-helix" evidence="1">
    <location>
        <begin position="7"/>
        <end position="59"/>
    </location>
</feature>
<protein>
    <submittedName>
        <fullName evidence="2">Helix-turn-helix domain-containing protein</fullName>
    </submittedName>
</protein>
<dbReference type="KEGG" id="apel:CA267_009880"/>
<dbReference type="EMBL" id="CP052766">
    <property type="protein sequence ID" value="QJR81065.1"/>
    <property type="molecule type" value="Genomic_DNA"/>
</dbReference>
<name>A0A6M4MEN1_9ALTE</name>
<proteinExistence type="predicted"/>
<reference evidence="3" key="1">
    <citation type="submission" date="2014-12" db="EMBL/GenBank/DDBJ databases">
        <title>Complete genome sequence of a multi-drug resistant Klebsiella pneumoniae.</title>
        <authorList>
            <person name="Hua X."/>
            <person name="Chen Q."/>
            <person name="Li X."/>
            <person name="Feng Y."/>
            <person name="Ruan Z."/>
            <person name="Yu Y."/>
        </authorList>
    </citation>
    <scope>NUCLEOTIDE SEQUENCE [LARGE SCALE GENOMIC DNA]</scope>
    <source>
        <strain evidence="3">5.12</strain>
    </source>
</reference>
<dbReference type="RefSeq" id="WP_097349102.1">
    <property type="nucleotide sequence ID" value="NZ_CP052766.1"/>
</dbReference>
<reference evidence="2 3" key="2">
    <citation type="submission" date="2020-04" db="EMBL/GenBank/DDBJ databases">
        <title>Complete genome sequence of Alteromonas pelagimontana 5.12T.</title>
        <authorList>
            <person name="Sinha R.K."/>
            <person name="Krishnan K.P."/>
            <person name="Kurian J.P."/>
        </authorList>
    </citation>
    <scope>NUCLEOTIDE SEQUENCE [LARGE SCALE GENOMIC DNA]</scope>
    <source>
        <strain evidence="2 3">5.12</strain>
    </source>
</reference>
<dbReference type="Pfam" id="PF12728">
    <property type="entry name" value="HTH_17"/>
    <property type="match status" value="1"/>
</dbReference>
<dbReference type="InterPro" id="IPR041657">
    <property type="entry name" value="HTH_17"/>
</dbReference>
<dbReference type="Proteomes" id="UP000219285">
    <property type="component" value="Chromosome"/>
</dbReference>
<evidence type="ECO:0000259" key="1">
    <source>
        <dbReference type="Pfam" id="PF12728"/>
    </source>
</evidence>
<evidence type="ECO:0000313" key="3">
    <source>
        <dbReference type="Proteomes" id="UP000219285"/>
    </source>
</evidence>
<sequence length="82" mass="9427">MKEFKLITAHELAEIIRKSVPSIYNAVSEGSEGETIPFSVKIGRRRLWLMSDVQEWIENLPRTSVSTSSRVIEKKKPKLNEI</sequence>
<keyword evidence="3" id="KW-1185">Reference proteome</keyword>
<dbReference type="Gene3D" id="1.10.238.160">
    <property type="match status" value="1"/>
</dbReference>
<organism evidence="2 3">
    <name type="scientific">Alteromonas pelagimontana</name>
    <dbReference type="NCBI Taxonomy" id="1858656"/>
    <lineage>
        <taxon>Bacteria</taxon>
        <taxon>Pseudomonadati</taxon>
        <taxon>Pseudomonadota</taxon>
        <taxon>Gammaproteobacteria</taxon>
        <taxon>Alteromonadales</taxon>
        <taxon>Alteromonadaceae</taxon>
        <taxon>Alteromonas/Salinimonas group</taxon>
        <taxon>Alteromonas</taxon>
    </lineage>
</organism>